<keyword evidence="1" id="KW-0812">Transmembrane</keyword>
<keyword evidence="1" id="KW-0472">Membrane</keyword>
<feature type="transmembrane region" description="Helical" evidence="1">
    <location>
        <begin position="100"/>
        <end position="116"/>
    </location>
</feature>
<feature type="transmembrane region" description="Helical" evidence="1">
    <location>
        <begin position="214"/>
        <end position="235"/>
    </location>
</feature>
<dbReference type="AlphaFoldDB" id="A0A3N1LJ67"/>
<dbReference type="Proteomes" id="UP000278222">
    <property type="component" value="Unassembled WGS sequence"/>
</dbReference>
<keyword evidence="4" id="KW-1185">Reference proteome</keyword>
<feature type="transmembrane region" description="Helical" evidence="1">
    <location>
        <begin position="266"/>
        <end position="285"/>
    </location>
</feature>
<reference evidence="3 4" key="1">
    <citation type="submission" date="2018-11" db="EMBL/GenBank/DDBJ databases">
        <title>Genomic Encyclopedia of Type Strains, Phase IV (KMG-IV): sequencing the most valuable type-strain genomes for metagenomic binning, comparative biology and taxonomic classification.</title>
        <authorList>
            <person name="Goeker M."/>
        </authorList>
    </citation>
    <scope>NUCLEOTIDE SEQUENCE [LARGE SCALE GENOMIC DNA]</scope>
    <source>
        <strain evidence="3 4">DSM 5900</strain>
    </source>
</reference>
<evidence type="ECO:0000259" key="2">
    <source>
        <dbReference type="Pfam" id="PF00892"/>
    </source>
</evidence>
<dbReference type="EMBL" id="RJKX01000014">
    <property type="protein sequence ID" value="ROP91350.1"/>
    <property type="molecule type" value="Genomic_DNA"/>
</dbReference>
<dbReference type="SUPFAM" id="SSF103481">
    <property type="entry name" value="Multidrug resistance efflux transporter EmrE"/>
    <property type="match status" value="2"/>
</dbReference>
<feature type="domain" description="EamA" evidence="2">
    <location>
        <begin position="12"/>
        <end position="140"/>
    </location>
</feature>
<keyword evidence="1" id="KW-1133">Transmembrane helix</keyword>
<dbReference type="RefSeq" id="WP_123691158.1">
    <property type="nucleotide sequence ID" value="NZ_AP019700.1"/>
</dbReference>
<dbReference type="InterPro" id="IPR000620">
    <property type="entry name" value="EamA_dom"/>
</dbReference>
<feature type="transmembrane region" description="Helical" evidence="1">
    <location>
        <begin position="34"/>
        <end position="55"/>
    </location>
</feature>
<feature type="transmembrane region" description="Helical" evidence="1">
    <location>
        <begin position="123"/>
        <end position="141"/>
    </location>
</feature>
<comment type="caution">
    <text evidence="3">The sequence shown here is derived from an EMBL/GenBank/DDBJ whole genome shotgun (WGS) entry which is preliminary data.</text>
</comment>
<dbReference type="PANTHER" id="PTHR22911:SF76">
    <property type="entry name" value="EAMA DOMAIN-CONTAINING PROTEIN"/>
    <property type="match status" value="1"/>
</dbReference>
<organism evidence="3 4">
    <name type="scientific">Stella humosa</name>
    <dbReference type="NCBI Taxonomy" id="94"/>
    <lineage>
        <taxon>Bacteria</taxon>
        <taxon>Pseudomonadati</taxon>
        <taxon>Pseudomonadota</taxon>
        <taxon>Alphaproteobacteria</taxon>
        <taxon>Rhodospirillales</taxon>
        <taxon>Stellaceae</taxon>
        <taxon>Stella</taxon>
    </lineage>
</organism>
<dbReference type="PANTHER" id="PTHR22911">
    <property type="entry name" value="ACYL-MALONYL CONDENSING ENZYME-RELATED"/>
    <property type="match status" value="1"/>
</dbReference>
<feature type="transmembrane region" description="Helical" evidence="1">
    <location>
        <begin position="183"/>
        <end position="202"/>
    </location>
</feature>
<protein>
    <submittedName>
        <fullName evidence="3">EamA domain-containing membrane protein RarD</fullName>
    </submittedName>
</protein>
<dbReference type="Pfam" id="PF00892">
    <property type="entry name" value="EamA"/>
    <property type="match status" value="2"/>
</dbReference>
<accession>A0A3N1LJ67</accession>
<dbReference type="OrthoDB" id="9795732at2"/>
<feature type="transmembrane region" description="Helical" evidence="1">
    <location>
        <begin position="153"/>
        <end position="171"/>
    </location>
</feature>
<feature type="transmembrane region" description="Helical" evidence="1">
    <location>
        <begin position="242"/>
        <end position="260"/>
    </location>
</feature>
<name>A0A3N1LJ67_9PROT</name>
<sequence length="306" mass="31969">MIVLSSGRATALGALAILLWSTLALLTTMAGPVPPFLMVALTFAIAFVAALCLWVARGGGIRRRLTWPLPVWGLGVGGLFGFHLLYFVALGNAPPLEANLVNYLWPLLIVVFSALLPGERLRWWHVAGALLGLAGAGLLVTDGGRVAFRAEHAPGYLAALGSAVVWAAYSVTSRRFGQVSSDAIGGFCGATAVLAFLCHLAWEPWAPPQGTQWLAVLALGLGPMGLAFFVWDVGVKQGDIRLLGALAYLAPLLSTLVLIASGRAEASSTVALACLLITGGAALAARERLRRRPPAAIHASAPTPTR</sequence>
<evidence type="ECO:0000256" key="1">
    <source>
        <dbReference type="SAM" id="Phobius"/>
    </source>
</evidence>
<gene>
    <name evidence="3" type="ORF">EDC65_3217</name>
</gene>
<evidence type="ECO:0000313" key="3">
    <source>
        <dbReference type="EMBL" id="ROP91350.1"/>
    </source>
</evidence>
<dbReference type="GO" id="GO:0016020">
    <property type="term" value="C:membrane"/>
    <property type="evidence" value="ECO:0007669"/>
    <property type="project" value="InterPro"/>
</dbReference>
<dbReference type="InterPro" id="IPR037185">
    <property type="entry name" value="EmrE-like"/>
</dbReference>
<feature type="transmembrane region" description="Helical" evidence="1">
    <location>
        <begin position="67"/>
        <end position="88"/>
    </location>
</feature>
<feature type="domain" description="EamA" evidence="2">
    <location>
        <begin position="154"/>
        <end position="284"/>
    </location>
</feature>
<evidence type="ECO:0000313" key="4">
    <source>
        <dbReference type="Proteomes" id="UP000278222"/>
    </source>
</evidence>
<proteinExistence type="predicted"/>